<evidence type="ECO:0000313" key="13">
    <source>
        <dbReference type="EMBL" id="GEU30843.1"/>
    </source>
</evidence>
<evidence type="ECO:0000256" key="8">
    <source>
        <dbReference type="PROSITE-ProRule" id="PRU00024"/>
    </source>
</evidence>
<evidence type="ECO:0000256" key="6">
    <source>
        <dbReference type="ARBA" id="ARBA00022833"/>
    </source>
</evidence>
<dbReference type="AlphaFoldDB" id="A0A6L2J1G6"/>
<evidence type="ECO:0000256" key="4">
    <source>
        <dbReference type="ARBA" id="ARBA00022737"/>
    </source>
</evidence>
<dbReference type="PROSITE" id="PS51017">
    <property type="entry name" value="CCT"/>
    <property type="match status" value="1"/>
</dbReference>
<dbReference type="Pfam" id="PF06203">
    <property type="entry name" value="CCT"/>
    <property type="match status" value="1"/>
</dbReference>
<evidence type="ECO:0000256" key="5">
    <source>
        <dbReference type="ARBA" id="ARBA00022771"/>
    </source>
</evidence>
<dbReference type="InterPro" id="IPR000315">
    <property type="entry name" value="Znf_B-box"/>
</dbReference>
<proteinExistence type="inferred from homology"/>
<keyword evidence="4" id="KW-0677">Repeat</keyword>
<dbReference type="GO" id="GO:0008270">
    <property type="term" value="F:zinc ion binding"/>
    <property type="evidence" value="ECO:0007669"/>
    <property type="project" value="UniProtKB-KW"/>
</dbReference>
<accession>A0A6L2J1G6</accession>
<comment type="caution">
    <text evidence="13">The sequence shown here is derived from an EMBL/GenBank/DDBJ whole genome shotgun (WGS) entry which is preliminary data.</text>
</comment>
<evidence type="ECO:0000256" key="9">
    <source>
        <dbReference type="PROSITE-ProRule" id="PRU00357"/>
    </source>
</evidence>
<dbReference type="PROSITE" id="PS50119">
    <property type="entry name" value="ZF_BBOX"/>
    <property type="match status" value="1"/>
</dbReference>
<name>A0A6L2J1G6_TANCI</name>
<feature type="domain" description="CCT" evidence="12">
    <location>
        <begin position="383"/>
        <end position="425"/>
    </location>
</feature>
<gene>
    <name evidence="13" type="ORF">Tci_002821</name>
</gene>
<dbReference type="PANTHER" id="PTHR31717">
    <property type="entry name" value="ZINC FINGER PROTEIN CONSTANS-LIKE 10"/>
    <property type="match status" value="1"/>
</dbReference>
<feature type="domain" description="B box-type" evidence="11">
    <location>
        <begin position="3"/>
        <end position="50"/>
    </location>
</feature>
<dbReference type="EMBL" id="BKCJ010000194">
    <property type="protein sequence ID" value="GEU30843.1"/>
    <property type="molecule type" value="Genomic_DNA"/>
</dbReference>
<keyword evidence="5 8" id="KW-0863">Zinc-finger</keyword>
<dbReference type="InterPro" id="IPR010402">
    <property type="entry name" value="CCT_domain"/>
</dbReference>
<sequence length="427" mass="47820">MSSSSTVCDFCNNRPAVLYCKADSAKLCLFCDNAVHSANALSLKHIRSQICYNCCNDAVHVSCLTENLLLCASCDGDFHGDSSASSYHERFPVDEITGCPSVVELAKNLGFDVKKVMNNESFSGNEGFKDFDGLLMLDERENGCCYDGVDEVPKVKWGAKTGGSGVRNKVLYKQLVEFAKERGEGEGGGSELGPNTPSECGRVDVEYGEEDDKEMEMLKQEIPLTYLLMSREDRDIENMKGSSEFGNNMWSYSPKRETSQIWDFNLGRSRTCEAGRDNPGFAINNCTDLVEDASFTTMEVLKEMDAINISFGPPSQNKMHISGCTSTMESDNRLAIVPSSETQMIDINRSSIDGQMMEQFYINQGMEVPAAPKVDPQQLAQNRCNAMLRYKEKKKTRRYEKCIRYESRKARADTRKRVKGRFVKTIE</sequence>
<comment type="subcellular location">
    <subcellularLocation>
        <location evidence="1 9">Nucleus</location>
    </subcellularLocation>
</comment>
<organism evidence="13">
    <name type="scientific">Tanacetum cinerariifolium</name>
    <name type="common">Dalmatian daisy</name>
    <name type="synonym">Chrysanthemum cinerariifolium</name>
    <dbReference type="NCBI Taxonomy" id="118510"/>
    <lineage>
        <taxon>Eukaryota</taxon>
        <taxon>Viridiplantae</taxon>
        <taxon>Streptophyta</taxon>
        <taxon>Embryophyta</taxon>
        <taxon>Tracheophyta</taxon>
        <taxon>Spermatophyta</taxon>
        <taxon>Magnoliopsida</taxon>
        <taxon>eudicotyledons</taxon>
        <taxon>Gunneridae</taxon>
        <taxon>Pentapetalae</taxon>
        <taxon>asterids</taxon>
        <taxon>campanulids</taxon>
        <taxon>Asterales</taxon>
        <taxon>Asteraceae</taxon>
        <taxon>Asteroideae</taxon>
        <taxon>Anthemideae</taxon>
        <taxon>Anthemidinae</taxon>
        <taxon>Tanacetum</taxon>
    </lineage>
</organism>
<keyword evidence="7 9" id="KW-0539">Nucleus</keyword>
<keyword evidence="6" id="KW-0862">Zinc</keyword>
<evidence type="ECO:0000259" key="11">
    <source>
        <dbReference type="PROSITE" id="PS50119"/>
    </source>
</evidence>
<evidence type="ECO:0000256" key="1">
    <source>
        <dbReference type="ARBA" id="ARBA00004123"/>
    </source>
</evidence>
<evidence type="ECO:0000256" key="7">
    <source>
        <dbReference type="ARBA" id="ARBA00023242"/>
    </source>
</evidence>
<evidence type="ECO:0000256" key="10">
    <source>
        <dbReference type="SAM" id="MobiDB-lite"/>
    </source>
</evidence>
<dbReference type="PANTHER" id="PTHR31717:SF71">
    <property type="entry name" value="TRANSCRIPTION FACTOR C2C2-CO-LIKE FAMILY"/>
    <property type="match status" value="1"/>
</dbReference>
<dbReference type="GO" id="GO:0006355">
    <property type="term" value="P:regulation of DNA-templated transcription"/>
    <property type="evidence" value="ECO:0007669"/>
    <property type="project" value="UniProtKB-ARBA"/>
</dbReference>
<dbReference type="GO" id="GO:0005634">
    <property type="term" value="C:nucleus"/>
    <property type="evidence" value="ECO:0007669"/>
    <property type="project" value="UniProtKB-SubCell"/>
</dbReference>
<evidence type="ECO:0000256" key="3">
    <source>
        <dbReference type="ARBA" id="ARBA00022723"/>
    </source>
</evidence>
<evidence type="ECO:0000259" key="12">
    <source>
        <dbReference type="PROSITE" id="PS51017"/>
    </source>
</evidence>
<evidence type="ECO:0000256" key="2">
    <source>
        <dbReference type="ARBA" id="ARBA00010024"/>
    </source>
</evidence>
<reference evidence="13" key="1">
    <citation type="journal article" date="2019" name="Sci. Rep.">
        <title>Draft genome of Tanacetum cinerariifolium, the natural source of mosquito coil.</title>
        <authorList>
            <person name="Yamashiro T."/>
            <person name="Shiraishi A."/>
            <person name="Satake H."/>
            <person name="Nakayama K."/>
        </authorList>
    </citation>
    <scope>NUCLEOTIDE SEQUENCE</scope>
</reference>
<dbReference type="InterPro" id="IPR049808">
    <property type="entry name" value="CONSTANS-like_Bbox1"/>
</dbReference>
<dbReference type="SMART" id="SM00336">
    <property type="entry name" value="BBOX"/>
    <property type="match status" value="1"/>
</dbReference>
<protein>
    <submittedName>
        <fullName evidence="13">Zinc finger protein CONSTANS-LIKE 14-like</fullName>
    </submittedName>
</protein>
<feature type="region of interest" description="Disordered" evidence="10">
    <location>
        <begin position="182"/>
        <end position="201"/>
    </location>
</feature>
<comment type="similarity">
    <text evidence="2">Belongs to the CONSTANS family.</text>
</comment>
<dbReference type="Pfam" id="PF00643">
    <property type="entry name" value="zf-B_box"/>
    <property type="match status" value="1"/>
</dbReference>
<dbReference type="CDD" id="cd19821">
    <property type="entry name" value="Bbox1_BBX-like"/>
    <property type="match status" value="1"/>
</dbReference>
<keyword evidence="3" id="KW-0479">Metal-binding</keyword>